<comment type="caution">
    <text evidence="3">The sequence shown here is derived from an EMBL/GenBank/DDBJ whole genome shotgun (WGS) entry which is preliminary data.</text>
</comment>
<feature type="compositionally biased region" description="Low complexity" evidence="1">
    <location>
        <begin position="504"/>
        <end position="516"/>
    </location>
</feature>
<accession>A0A8J6LBR1</accession>
<keyword evidence="2" id="KW-1133">Transmembrane helix</keyword>
<gene>
    <name evidence="3" type="ORF">GEV33_009169</name>
</gene>
<feature type="compositionally biased region" description="Low complexity" evidence="1">
    <location>
        <begin position="701"/>
        <end position="711"/>
    </location>
</feature>
<proteinExistence type="predicted"/>
<dbReference type="AlphaFoldDB" id="A0A8J6LBR1"/>
<evidence type="ECO:0000313" key="3">
    <source>
        <dbReference type="EMBL" id="KAH0813623.1"/>
    </source>
</evidence>
<name>A0A8J6LBR1_TENMO</name>
<feature type="region of interest" description="Disordered" evidence="1">
    <location>
        <begin position="490"/>
        <end position="521"/>
    </location>
</feature>
<dbReference type="EMBL" id="JABDTM020025086">
    <property type="protein sequence ID" value="KAH0813623.1"/>
    <property type="molecule type" value="Genomic_DNA"/>
</dbReference>
<sequence>MLFVSICPTSSLVAARDFCRVYGFLKTMLVDGTDALRCVMIGFLYSAPCAVYTFVHPLILSELAVAALVVRAGAEAALPWGVAEFCDVPKSLALVAPRDKHSTIQLVVSFPPLSLPQFLRPYFFPVKCFGTVAGRFCLHNYARSCSWVVCSGMSMICILGQCSSTGFATNPLEGRFGQYRLMCGASYHVSVSQVLESEKKIKVLDFLKVKSAVTGEFEIRSLFSNLNEVEFNDSTDNFINRTYEELDRHIDVINISNDEYMILIYIGGYIANSLKSKMCKNCAESLTLDKELQIESKKEALLYLDDLDRDRQGDHTASVFLKESFRPVVLLWSYIRIYVRLVLTDSNTMASPILHLTPLDFNFWDHTKDLVYEVEINTGGQLQKRVTDAANQIYDFSTMEKQRRGSKNSGVTRASTSKRVRPRRVVNPRTHRLLVATSKWRVRSASALVEPAIDSDVVLRQQPDTIAILCKNKRLIRELLDSLLSRKNEEASPAPSTSMPVGIAPTPTTSATLTTSEDVQGVSGSSADWQQIAASLAAHLVRSPPPAGTASRRPRFTNSELKNPIRFLDKFQVLCPGFRFTPAEKLRVVIDFLARQARESAEYRKSRWETFEDFRQDFLRHYWLEEVQMKVFQQIGEKTYDPTRGTTMSEYFIRRVNQLRGLTLPFPEGFLVASLMTLFSSAVQSPRKARTKPRPRNDAVTTSRRPTSRPTMSAMSQNPPFDPFSVPPPNFTSELQEDVNQVFTSYRYSESPHVPFYVAGSCVHPRGRTRIDFLPSLSQRRYRCLYCRGRRMLLRMVWIAKEGLEAGGRGTKTPLAPISNSSPNNERRPYRLEESSRGNSQPYAAADLGLIHEGQRPYASADQISPPCWAAVIPQDPTREPDLTPDSPRPRIPKSRNLYAIGPEVTSPEKTSRLVLDKFFLLFVTFYIGAIFLLCFVSFLRRVEGRKDPEDLP</sequence>
<evidence type="ECO:0000313" key="4">
    <source>
        <dbReference type="Proteomes" id="UP000719412"/>
    </source>
</evidence>
<keyword evidence="2" id="KW-0472">Membrane</keyword>
<evidence type="ECO:0000256" key="2">
    <source>
        <dbReference type="SAM" id="Phobius"/>
    </source>
</evidence>
<feature type="region of interest" description="Disordered" evidence="1">
    <location>
        <begin position="403"/>
        <end position="422"/>
    </location>
</feature>
<reference evidence="3" key="1">
    <citation type="journal article" date="2020" name="J Insects Food Feed">
        <title>The yellow mealworm (Tenebrio molitor) genome: a resource for the emerging insects as food and feed industry.</title>
        <authorList>
            <person name="Eriksson T."/>
            <person name="Andere A."/>
            <person name="Kelstrup H."/>
            <person name="Emery V."/>
            <person name="Picard C."/>
        </authorList>
    </citation>
    <scope>NUCLEOTIDE SEQUENCE</scope>
    <source>
        <strain evidence="3">Stoneville</strain>
        <tissue evidence="3">Whole head</tissue>
    </source>
</reference>
<feature type="region of interest" description="Disordered" evidence="1">
    <location>
        <begin position="685"/>
        <end position="730"/>
    </location>
</feature>
<feature type="transmembrane region" description="Helical" evidence="2">
    <location>
        <begin position="919"/>
        <end position="940"/>
    </location>
</feature>
<keyword evidence="2" id="KW-0812">Transmembrane</keyword>
<feature type="compositionally biased region" description="Basic and acidic residues" evidence="1">
    <location>
        <begin position="825"/>
        <end position="836"/>
    </location>
</feature>
<keyword evidence="4" id="KW-1185">Reference proteome</keyword>
<feature type="region of interest" description="Disordered" evidence="1">
    <location>
        <begin position="875"/>
        <end position="895"/>
    </location>
</feature>
<protein>
    <submittedName>
        <fullName evidence="3">Uncharacterized protein</fullName>
    </submittedName>
</protein>
<evidence type="ECO:0000256" key="1">
    <source>
        <dbReference type="SAM" id="MobiDB-lite"/>
    </source>
</evidence>
<reference evidence="3" key="2">
    <citation type="submission" date="2021-08" db="EMBL/GenBank/DDBJ databases">
        <authorList>
            <person name="Eriksson T."/>
        </authorList>
    </citation>
    <scope>NUCLEOTIDE SEQUENCE</scope>
    <source>
        <strain evidence="3">Stoneville</strain>
        <tissue evidence="3">Whole head</tissue>
    </source>
</reference>
<dbReference type="Proteomes" id="UP000719412">
    <property type="component" value="Unassembled WGS sequence"/>
</dbReference>
<feature type="region of interest" description="Disordered" evidence="1">
    <location>
        <begin position="809"/>
        <end position="841"/>
    </location>
</feature>
<feature type="compositionally biased region" description="Pro residues" evidence="1">
    <location>
        <begin position="720"/>
        <end position="730"/>
    </location>
</feature>
<organism evidence="3 4">
    <name type="scientific">Tenebrio molitor</name>
    <name type="common">Yellow mealworm beetle</name>
    <dbReference type="NCBI Taxonomy" id="7067"/>
    <lineage>
        <taxon>Eukaryota</taxon>
        <taxon>Metazoa</taxon>
        <taxon>Ecdysozoa</taxon>
        <taxon>Arthropoda</taxon>
        <taxon>Hexapoda</taxon>
        <taxon>Insecta</taxon>
        <taxon>Pterygota</taxon>
        <taxon>Neoptera</taxon>
        <taxon>Endopterygota</taxon>
        <taxon>Coleoptera</taxon>
        <taxon>Polyphaga</taxon>
        <taxon>Cucujiformia</taxon>
        <taxon>Tenebrionidae</taxon>
        <taxon>Tenebrio</taxon>
    </lineage>
</organism>